<accession>A0A0G4EV91</accession>
<reference evidence="3 4" key="1">
    <citation type="submission" date="2014-11" db="EMBL/GenBank/DDBJ databases">
        <authorList>
            <person name="Zhu J."/>
            <person name="Qi W."/>
            <person name="Song R."/>
        </authorList>
    </citation>
    <scope>NUCLEOTIDE SEQUENCE [LARGE SCALE GENOMIC DNA]</scope>
</reference>
<dbReference type="PANTHER" id="PTHR14145:SF1">
    <property type="entry name" value="26S PROTEASOME NON-ATPASE REGULATORY SUBUNIT 6"/>
    <property type="match status" value="1"/>
</dbReference>
<keyword evidence="4" id="KW-1185">Reference proteome</keyword>
<feature type="compositionally biased region" description="Gly residues" evidence="1">
    <location>
        <begin position="213"/>
        <end position="223"/>
    </location>
</feature>
<dbReference type="GO" id="GO:0043161">
    <property type="term" value="P:proteasome-mediated ubiquitin-dependent protein catabolic process"/>
    <property type="evidence" value="ECO:0007669"/>
    <property type="project" value="TreeGrafter"/>
</dbReference>
<evidence type="ECO:0000313" key="4">
    <source>
        <dbReference type="Proteomes" id="UP000041254"/>
    </source>
</evidence>
<evidence type="ECO:0000313" key="3">
    <source>
        <dbReference type="EMBL" id="CEM02180.1"/>
    </source>
</evidence>
<dbReference type="AlphaFoldDB" id="A0A0G4EV91"/>
<dbReference type="PANTHER" id="PTHR14145">
    <property type="entry name" value="26S PROTESOME SUBUNIT 6"/>
    <property type="match status" value="1"/>
</dbReference>
<dbReference type="InterPro" id="IPR019585">
    <property type="entry name" value="Rpn7/CSN1"/>
</dbReference>
<dbReference type="SUPFAM" id="SSF46785">
    <property type="entry name" value="Winged helix' DNA-binding domain"/>
    <property type="match status" value="1"/>
</dbReference>
<feature type="region of interest" description="Disordered" evidence="1">
    <location>
        <begin position="438"/>
        <end position="462"/>
    </location>
</feature>
<dbReference type="STRING" id="1169540.A0A0G4EV91"/>
<feature type="compositionally biased region" description="Low complexity" evidence="1">
    <location>
        <begin position="286"/>
        <end position="301"/>
    </location>
</feature>
<feature type="compositionally biased region" description="Low complexity" evidence="1">
    <location>
        <begin position="85"/>
        <end position="96"/>
    </location>
</feature>
<feature type="region of interest" description="Disordered" evidence="1">
    <location>
        <begin position="1"/>
        <end position="344"/>
    </location>
</feature>
<feature type="compositionally biased region" description="Low complexity" evidence="1">
    <location>
        <begin position="141"/>
        <end position="150"/>
    </location>
</feature>
<dbReference type="Proteomes" id="UP000041254">
    <property type="component" value="Unassembled WGS sequence"/>
</dbReference>
<evidence type="ECO:0000256" key="1">
    <source>
        <dbReference type="SAM" id="MobiDB-lite"/>
    </source>
</evidence>
<dbReference type="CDD" id="cd22249">
    <property type="entry name" value="UDM1_RNF168_RNF169-like"/>
    <property type="match status" value="1"/>
</dbReference>
<feature type="domain" description="PCI" evidence="2">
    <location>
        <begin position="368"/>
        <end position="451"/>
    </location>
</feature>
<dbReference type="Gene3D" id="1.25.40.570">
    <property type="match status" value="1"/>
</dbReference>
<dbReference type="InParanoid" id="A0A0G4EV91"/>
<dbReference type="Pfam" id="PF01399">
    <property type="entry name" value="PCI"/>
    <property type="match status" value="1"/>
</dbReference>
<gene>
    <name evidence="3" type="ORF">Vbra_13489</name>
</gene>
<dbReference type="SMART" id="SM00088">
    <property type="entry name" value="PINT"/>
    <property type="match status" value="1"/>
</dbReference>
<feature type="compositionally biased region" description="Low complexity" evidence="1">
    <location>
        <begin position="224"/>
        <end position="236"/>
    </location>
</feature>
<dbReference type="VEuPathDB" id="CryptoDB:Vbra_13489"/>
<organism evidence="3 4">
    <name type="scientific">Vitrella brassicaformis (strain CCMP3155)</name>
    <dbReference type="NCBI Taxonomy" id="1169540"/>
    <lineage>
        <taxon>Eukaryota</taxon>
        <taxon>Sar</taxon>
        <taxon>Alveolata</taxon>
        <taxon>Colpodellida</taxon>
        <taxon>Vitrellaceae</taxon>
        <taxon>Vitrella</taxon>
    </lineage>
</organism>
<sequence length="462" mass="48471">MHFSYRPLGTSHTCVSPPRWSLRPLSAPPSTPATKGYLHKRRRQLTERARHEREKRDKEAQEALRKIIEEEIRNQSSPAQPPPAAAAAAAAAAASPVGQEPSVQPQPLFTTSGLVGGKAAKPKFPPDQKGSMLRRAREEQAAAAKAASAAGAGGDKGDGKQGSVGEGEAPKVSRADEQTGVGKCEAEGEGLEAAKDAKKKGRNNKTKTDTTGADGGGGGGGASAAGVAASSTSPTTPSIPPKQDASQPRGESAEAPAAEHVAHRPAPGLPHTPRTDDDRPAPPTPTFGSSPTGPLSQQSSPAQPPPAAAAAAAAASCVGQQPSVQPQPLFTTSPPIHSSHWKHRRGSYTQVGQWGVTDRIQCDRYLNSHHQHLVRNIRMRTYTQFLEHHVSVTVTRMASTFGVSADFIEGDLDGLIRSGDISAAINKEEGAVNFKFTDPAGSQQHTTPHQTPWGTTSWNMST</sequence>
<feature type="compositionally biased region" description="Polar residues" evidence="1">
    <location>
        <begin position="318"/>
        <end position="336"/>
    </location>
</feature>
<evidence type="ECO:0000259" key="2">
    <source>
        <dbReference type="SMART" id="SM00088"/>
    </source>
</evidence>
<feature type="compositionally biased region" description="Polar residues" evidence="1">
    <location>
        <begin position="101"/>
        <end position="113"/>
    </location>
</feature>
<name>A0A0G4EV91_VITBC</name>
<protein>
    <recommendedName>
        <fullName evidence="2">PCI domain-containing protein</fullName>
    </recommendedName>
</protein>
<feature type="compositionally biased region" description="Basic and acidic residues" evidence="1">
    <location>
        <begin position="44"/>
        <end position="73"/>
    </location>
</feature>
<feature type="compositionally biased region" description="Polar residues" evidence="1">
    <location>
        <begin position="440"/>
        <end position="462"/>
    </location>
</feature>
<dbReference type="InterPro" id="IPR000717">
    <property type="entry name" value="PCI_dom"/>
</dbReference>
<feature type="compositionally biased region" description="Basic and acidic residues" evidence="1">
    <location>
        <begin position="168"/>
        <end position="177"/>
    </location>
</feature>
<dbReference type="OMA" id="NIRMRTY"/>
<dbReference type="EMBL" id="CDMY01000320">
    <property type="protein sequence ID" value="CEM02180.1"/>
    <property type="molecule type" value="Genomic_DNA"/>
</dbReference>
<dbReference type="InterPro" id="IPR036390">
    <property type="entry name" value="WH_DNA-bd_sf"/>
</dbReference>
<proteinExistence type="predicted"/>